<dbReference type="Proteomes" id="UP000590442">
    <property type="component" value="Unassembled WGS sequence"/>
</dbReference>
<sequence>MKKYLKIYLTVFVFLPALGLGQDFELMEVERKAEKDTIGDFPIFETYHLDGYCFAIGTDPKNDSEYDLKMFVFNPSTDLVYKSPAQVESYTFSLKFFQSKTNSNLYLILAHASNEYSWGNEVFRFEKGRIDHLGLLDLATFDLKDEPWDIASYTEIYKNGQNLLFEFNKDTLIFNPGGRKEKMVESKNVHYLWDGQKMELKNNR</sequence>
<reference evidence="1 2" key="1">
    <citation type="submission" date="2020-03" db="EMBL/GenBank/DDBJ databases">
        <title>Genomic Encyclopedia of Type Strains, Phase IV (KMG-IV): sequencing the most valuable type-strain genomes for metagenomic binning, comparative biology and taxonomic classification.</title>
        <authorList>
            <person name="Goeker M."/>
        </authorList>
    </citation>
    <scope>NUCLEOTIDE SEQUENCE [LARGE SCALE GENOMIC DNA]</scope>
    <source>
        <strain evidence="1 2">DSM 29762</strain>
    </source>
</reference>
<organism evidence="1 2">
    <name type="scientific">Saonia flava</name>
    <dbReference type="NCBI Taxonomy" id="523696"/>
    <lineage>
        <taxon>Bacteria</taxon>
        <taxon>Pseudomonadati</taxon>
        <taxon>Bacteroidota</taxon>
        <taxon>Flavobacteriia</taxon>
        <taxon>Flavobacteriales</taxon>
        <taxon>Flavobacteriaceae</taxon>
        <taxon>Saonia</taxon>
    </lineage>
</organism>
<dbReference type="RefSeq" id="WP_167966588.1">
    <property type="nucleotide sequence ID" value="NZ_JAATJJ010000003.1"/>
</dbReference>
<dbReference type="AlphaFoldDB" id="A0A846QX42"/>
<keyword evidence="2" id="KW-1185">Reference proteome</keyword>
<gene>
    <name evidence="1" type="ORF">GGR42_003419</name>
</gene>
<comment type="caution">
    <text evidence="1">The sequence shown here is derived from an EMBL/GenBank/DDBJ whole genome shotgun (WGS) entry which is preliminary data.</text>
</comment>
<evidence type="ECO:0000313" key="1">
    <source>
        <dbReference type="EMBL" id="NJB72921.1"/>
    </source>
</evidence>
<evidence type="ECO:0000313" key="2">
    <source>
        <dbReference type="Proteomes" id="UP000590442"/>
    </source>
</evidence>
<protein>
    <submittedName>
        <fullName evidence="1">Uncharacterized protein</fullName>
    </submittedName>
</protein>
<proteinExistence type="predicted"/>
<dbReference type="EMBL" id="JAATJJ010000003">
    <property type="protein sequence ID" value="NJB72921.1"/>
    <property type="molecule type" value="Genomic_DNA"/>
</dbReference>
<accession>A0A846QX42</accession>
<name>A0A846QX42_9FLAO</name>